<dbReference type="SUPFAM" id="SSF140996">
    <property type="entry name" value="Hermes dimerisation domain"/>
    <property type="match status" value="1"/>
</dbReference>
<dbReference type="PANTHER" id="PTHR46481">
    <property type="entry name" value="ZINC FINGER BED DOMAIN-CONTAINING PROTEIN 4"/>
    <property type="match status" value="1"/>
</dbReference>
<evidence type="ECO:0000256" key="5">
    <source>
        <dbReference type="ARBA" id="ARBA00023242"/>
    </source>
</evidence>
<reference evidence="7" key="2">
    <citation type="submission" date="2015-01" db="EMBL/GenBank/DDBJ databases">
        <title>Evolutionary Origins and Diversification of the Mycorrhizal Mutualists.</title>
        <authorList>
            <consortium name="DOE Joint Genome Institute"/>
            <consortium name="Mycorrhizal Genomics Consortium"/>
            <person name="Kohler A."/>
            <person name="Kuo A."/>
            <person name="Nagy L.G."/>
            <person name="Floudas D."/>
            <person name="Copeland A."/>
            <person name="Barry K.W."/>
            <person name="Cichocki N."/>
            <person name="Veneault-Fourrey C."/>
            <person name="LaButti K."/>
            <person name="Lindquist E.A."/>
            <person name="Lipzen A."/>
            <person name="Lundell T."/>
            <person name="Morin E."/>
            <person name="Murat C."/>
            <person name="Riley R."/>
            <person name="Ohm R."/>
            <person name="Sun H."/>
            <person name="Tunlid A."/>
            <person name="Henrissat B."/>
            <person name="Grigoriev I.V."/>
            <person name="Hibbett D.S."/>
            <person name="Martin F."/>
        </authorList>
    </citation>
    <scope>NUCLEOTIDE SEQUENCE [LARGE SCALE GENOMIC DNA]</scope>
    <source>
        <strain evidence="7">LaAM-08-1</strain>
    </source>
</reference>
<keyword evidence="7" id="KW-1185">Reference proteome</keyword>
<dbReference type="GO" id="GO:0008270">
    <property type="term" value="F:zinc ion binding"/>
    <property type="evidence" value="ECO:0007669"/>
    <property type="project" value="UniProtKB-KW"/>
</dbReference>
<evidence type="ECO:0000256" key="3">
    <source>
        <dbReference type="ARBA" id="ARBA00022771"/>
    </source>
</evidence>
<comment type="subcellular location">
    <subcellularLocation>
        <location evidence="1">Nucleus</location>
    </subcellularLocation>
</comment>
<evidence type="ECO:0000313" key="6">
    <source>
        <dbReference type="EMBL" id="KIK05952.1"/>
    </source>
</evidence>
<dbReference type="PANTHER" id="PTHR46481:SF10">
    <property type="entry name" value="ZINC FINGER BED DOMAIN-CONTAINING PROTEIN 39"/>
    <property type="match status" value="1"/>
</dbReference>
<dbReference type="AlphaFoldDB" id="A0A0C9Y6Y0"/>
<dbReference type="Proteomes" id="UP000054477">
    <property type="component" value="Unassembled WGS sequence"/>
</dbReference>
<keyword evidence="2" id="KW-0479">Metal-binding</keyword>
<dbReference type="HOGENOM" id="CLU_087375_0_0_1"/>
<keyword evidence="5" id="KW-0539">Nucleus</keyword>
<accession>A0A0C9Y6Y0</accession>
<evidence type="ECO:0000256" key="1">
    <source>
        <dbReference type="ARBA" id="ARBA00004123"/>
    </source>
</evidence>
<evidence type="ECO:0008006" key="8">
    <source>
        <dbReference type="Google" id="ProtNLM"/>
    </source>
</evidence>
<dbReference type="GO" id="GO:0005634">
    <property type="term" value="C:nucleus"/>
    <property type="evidence" value="ECO:0007669"/>
    <property type="project" value="UniProtKB-SubCell"/>
</dbReference>
<evidence type="ECO:0000256" key="2">
    <source>
        <dbReference type="ARBA" id="ARBA00022723"/>
    </source>
</evidence>
<evidence type="ECO:0000313" key="7">
    <source>
        <dbReference type="Proteomes" id="UP000054477"/>
    </source>
</evidence>
<keyword evidence="3" id="KW-0863">Zinc-finger</keyword>
<sequence>MRRNTYLNLERMMKRWTSPVYAFYHPIPDIAYIDGHRAHVFKCTAKSCKYTCRRFLDGPDRSSTGNLIKHVKTCWGDVAYKAATDCQHANEARESVVKPLTTSGTITTAFDRKGKGKVSYRHRQHTKTETKAEIVRWVSESVCLFKIVEDRGFLSLMKTGRPDYYIPSASTVSRDVRIVFARTRARIGQMLQEHPGRINFATDAWTSPNHYAYVAVTAHLEVRGEPICIVLDVVELLVVRQYLDFNLLYH</sequence>
<evidence type="ECO:0000256" key="4">
    <source>
        <dbReference type="ARBA" id="ARBA00022833"/>
    </source>
</evidence>
<gene>
    <name evidence="6" type="ORF">K443DRAFT_90482</name>
</gene>
<reference evidence="6 7" key="1">
    <citation type="submission" date="2014-04" db="EMBL/GenBank/DDBJ databases">
        <authorList>
            <consortium name="DOE Joint Genome Institute"/>
            <person name="Kuo A."/>
            <person name="Kohler A."/>
            <person name="Nagy L.G."/>
            <person name="Floudas D."/>
            <person name="Copeland A."/>
            <person name="Barry K.W."/>
            <person name="Cichocki N."/>
            <person name="Veneault-Fourrey C."/>
            <person name="LaButti K."/>
            <person name="Lindquist E.A."/>
            <person name="Lipzen A."/>
            <person name="Lundell T."/>
            <person name="Morin E."/>
            <person name="Murat C."/>
            <person name="Sun H."/>
            <person name="Tunlid A."/>
            <person name="Henrissat B."/>
            <person name="Grigoriev I.V."/>
            <person name="Hibbett D.S."/>
            <person name="Martin F."/>
            <person name="Nordberg H.P."/>
            <person name="Cantor M.N."/>
            <person name="Hua S.X."/>
        </authorList>
    </citation>
    <scope>NUCLEOTIDE SEQUENCE [LARGE SCALE GENOMIC DNA]</scope>
    <source>
        <strain evidence="6 7">LaAM-08-1</strain>
    </source>
</reference>
<name>A0A0C9Y6Y0_9AGAR</name>
<proteinExistence type="predicted"/>
<dbReference type="EMBL" id="KN838556">
    <property type="protein sequence ID" value="KIK05952.1"/>
    <property type="molecule type" value="Genomic_DNA"/>
</dbReference>
<keyword evidence="4" id="KW-0862">Zinc</keyword>
<dbReference type="OrthoDB" id="2677917at2759"/>
<organism evidence="6 7">
    <name type="scientific">Laccaria amethystina LaAM-08-1</name>
    <dbReference type="NCBI Taxonomy" id="1095629"/>
    <lineage>
        <taxon>Eukaryota</taxon>
        <taxon>Fungi</taxon>
        <taxon>Dikarya</taxon>
        <taxon>Basidiomycota</taxon>
        <taxon>Agaricomycotina</taxon>
        <taxon>Agaricomycetes</taxon>
        <taxon>Agaricomycetidae</taxon>
        <taxon>Agaricales</taxon>
        <taxon>Agaricineae</taxon>
        <taxon>Hydnangiaceae</taxon>
        <taxon>Laccaria</taxon>
    </lineage>
</organism>
<protein>
    <recommendedName>
        <fullName evidence="8">BED-type domain-containing protein</fullName>
    </recommendedName>
</protein>
<dbReference type="InterPro" id="IPR052035">
    <property type="entry name" value="ZnF_BED_domain_contain"/>
</dbReference>